<dbReference type="SUPFAM" id="SSF54523">
    <property type="entry name" value="Pili subunits"/>
    <property type="match status" value="1"/>
</dbReference>
<protein>
    <submittedName>
        <fullName evidence="2">Prepilin-type N-terminal cleavage/methylation domain-containing protein</fullName>
    </submittedName>
</protein>
<dbReference type="EMBL" id="CP073345">
    <property type="protein sequence ID" value="UTW05640.1"/>
    <property type="molecule type" value="Genomic_DNA"/>
</dbReference>
<proteinExistence type="predicted"/>
<dbReference type="Pfam" id="PF07963">
    <property type="entry name" value="N_methyl"/>
    <property type="match status" value="1"/>
</dbReference>
<keyword evidence="2" id="KW-0614">Plasmid</keyword>
<geneLocation type="plasmid" evidence="2 3">
    <name>unnamed</name>
</geneLocation>
<dbReference type="Gene3D" id="3.30.700.10">
    <property type="entry name" value="Glycoprotein, Type 4 Pilin"/>
    <property type="match status" value="1"/>
</dbReference>
<reference evidence="2" key="1">
    <citation type="submission" date="2021-04" db="EMBL/GenBank/DDBJ databases">
        <title>Oceanospirillales bacteria with DddD are important DMSP degraders in coastal seawater.</title>
        <authorList>
            <person name="Liu J."/>
        </authorList>
    </citation>
    <scope>NUCLEOTIDE SEQUENCE</scope>
    <source>
        <strain evidence="2">GY6</strain>
        <plasmid evidence="2">unnamed</plasmid>
    </source>
</reference>
<keyword evidence="3" id="KW-1185">Reference proteome</keyword>
<dbReference type="Pfam" id="PF16732">
    <property type="entry name" value="ComP_DUS"/>
    <property type="match status" value="1"/>
</dbReference>
<dbReference type="PROSITE" id="PS00409">
    <property type="entry name" value="PROKAR_NTER_METHYL"/>
    <property type="match status" value="1"/>
</dbReference>
<dbReference type="InterPro" id="IPR012902">
    <property type="entry name" value="N_methyl_site"/>
</dbReference>
<keyword evidence="1" id="KW-0812">Transmembrane</keyword>
<dbReference type="NCBIfam" id="TIGR02532">
    <property type="entry name" value="IV_pilin_GFxxxE"/>
    <property type="match status" value="1"/>
</dbReference>
<organism evidence="2 3">
    <name type="scientific">Amphritea atlantica</name>
    <dbReference type="NCBI Taxonomy" id="355243"/>
    <lineage>
        <taxon>Bacteria</taxon>
        <taxon>Pseudomonadati</taxon>
        <taxon>Pseudomonadota</taxon>
        <taxon>Gammaproteobacteria</taxon>
        <taxon>Oceanospirillales</taxon>
        <taxon>Oceanospirillaceae</taxon>
        <taxon>Amphritea</taxon>
    </lineage>
</organism>
<evidence type="ECO:0000313" key="3">
    <source>
        <dbReference type="Proteomes" id="UP001059950"/>
    </source>
</evidence>
<feature type="transmembrane region" description="Helical" evidence="1">
    <location>
        <begin position="6"/>
        <end position="30"/>
    </location>
</feature>
<keyword evidence="1" id="KW-1133">Transmembrane helix</keyword>
<evidence type="ECO:0000256" key="1">
    <source>
        <dbReference type="SAM" id="Phobius"/>
    </source>
</evidence>
<gene>
    <name evidence="2" type="ORF">KDX31_19815</name>
</gene>
<name>A0ABY5H053_9GAMM</name>
<dbReference type="InterPro" id="IPR031982">
    <property type="entry name" value="PilE-like"/>
</dbReference>
<dbReference type="PANTHER" id="PTHR30093:SF47">
    <property type="entry name" value="TYPE IV PILUS NON-CORE MINOR PILIN PILE"/>
    <property type="match status" value="1"/>
</dbReference>
<keyword evidence="1" id="KW-0472">Membrane</keyword>
<dbReference type="InterPro" id="IPR045584">
    <property type="entry name" value="Pilin-like"/>
</dbReference>
<sequence length="132" mass="14258">MYKQSGFTLIELMIVVVIVGILVTIAYPSYTSFVQKSRRGDAIASLADFRVEQEKWRANNISYTTSAADLGLSGSSKDGYYDMTIVSAGASTYQVTAAPTGVQSSDSCNTFSIDENGPDYSGGYADADCWER</sequence>
<accession>A0ABY5H053</accession>
<dbReference type="Proteomes" id="UP001059950">
    <property type="component" value="Plasmid unnamed"/>
</dbReference>
<evidence type="ECO:0000313" key="2">
    <source>
        <dbReference type="EMBL" id="UTW05640.1"/>
    </source>
</evidence>
<dbReference type="PANTHER" id="PTHR30093">
    <property type="entry name" value="GENERAL SECRETION PATHWAY PROTEIN G"/>
    <property type="match status" value="1"/>
</dbReference>